<name>A0ABW0KY38_9BACT</name>
<organism evidence="2 3">
    <name type="scientific">Prosthecobacter fluviatilis</name>
    <dbReference type="NCBI Taxonomy" id="445931"/>
    <lineage>
        <taxon>Bacteria</taxon>
        <taxon>Pseudomonadati</taxon>
        <taxon>Verrucomicrobiota</taxon>
        <taxon>Verrucomicrobiia</taxon>
        <taxon>Verrucomicrobiales</taxon>
        <taxon>Verrucomicrobiaceae</taxon>
        <taxon>Prosthecobacter</taxon>
    </lineage>
</organism>
<keyword evidence="1" id="KW-0732">Signal</keyword>
<accession>A0ABW0KY38</accession>
<comment type="caution">
    <text evidence="2">The sequence shown here is derived from an EMBL/GenBank/DDBJ whole genome shotgun (WGS) entry which is preliminary data.</text>
</comment>
<feature type="chain" id="PRO_5045889022" evidence="1">
    <location>
        <begin position="25"/>
        <end position="98"/>
    </location>
</feature>
<protein>
    <submittedName>
        <fullName evidence="2">Uncharacterized protein</fullName>
    </submittedName>
</protein>
<sequence>MKTSLLHLCLLTAATLAFHPSAHAETWVHPLPICPPPLPLTPTFPLPVCPAPVPVVPKPCPLAPAAALRDQVAVTGTDDGCVRLPGKPTRPLPFTAAV</sequence>
<evidence type="ECO:0000313" key="2">
    <source>
        <dbReference type="EMBL" id="MFC5457812.1"/>
    </source>
</evidence>
<dbReference type="RefSeq" id="WP_377171525.1">
    <property type="nucleotide sequence ID" value="NZ_JBHSMQ010000013.1"/>
</dbReference>
<dbReference type="EMBL" id="JBHSMQ010000013">
    <property type="protein sequence ID" value="MFC5457812.1"/>
    <property type="molecule type" value="Genomic_DNA"/>
</dbReference>
<reference evidence="3" key="1">
    <citation type="journal article" date="2019" name="Int. J. Syst. Evol. Microbiol.">
        <title>The Global Catalogue of Microorganisms (GCM) 10K type strain sequencing project: providing services to taxonomists for standard genome sequencing and annotation.</title>
        <authorList>
            <consortium name="The Broad Institute Genomics Platform"/>
            <consortium name="The Broad Institute Genome Sequencing Center for Infectious Disease"/>
            <person name="Wu L."/>
            <person name="Ma J."/>
        </authorList>
    </citation>
    <scope>NUCLEOTIDE SEQUENCE [LARGE SCALE GENOMIC DNA]</scope>
    <source>
        <strain evidence="3">CGMCC 4.1469</strain>
    </source>
</reference>
<feature type="signal peptide" evidence="1">
    <location>
        <begin position="1"/>
        <end position="24"/>
    </location>
</feature>
<dbReference type="Proteomes" id="UP001596052">
    <property type="component" value="Unassembled WGS sequence"/>
</dbReference>
<evidence type="ECO:0000256" key="1">
    <source>
        <dbReference type="SAM" id="SignalP"/>
    </source>
</evidence>
<proteinExistence type="predicted"/>
<evidence type="ECO:0000313" key="3">
    <source>
        <dbReference type="Proteomes" id="UP001596052"/>
    </source>
</evidence>
<keyword evidence="3" id="KW-1185">Reference proteome</keyword>
<gene>
    <name evidence="2" type="ORF">ACFQDI_23285</name>
</gene>